<dbReference type="AlphaFoldDB" id="A0A9D4CGH6"/>
<proteinExistence type="predicted"/>
<dbReference type="Proteomes" id="UP000828390">
    <property type="component" value="Unassembled WGS sequence"/>
</dbReference>
<dbReference type="Pfam" id="PF00400">
    <property type="entry name" value="WD40"/>
    <property type="match status" value="1"/>
</dbReference>
<evidence type="ECO:0000256" key="1">
    <source>
        <dbReference type="PROSITE-ProRule" id="PRU00221"/>
    </source>
</evidence>
<name>A0A9D4CGH6_DREPO</name>
<accession>A0A9D4CGH6</accession>
<keyword evidence="3" id="KW-1185">Reference proteome</keyword>
<comment type="caution">
    <text evidence="2">The sequence shown here is derived from an EMBL/GenBank/DDBJ whole genome shotgun (WGS) entry which is preliminary data.</text>
</comment>
<dbReference type="GO" id="GO:0071013">
    <property type="term" value="C:catalytic step 2 spliceosome"/>
    <property type="evidence" value="ECO:0007669"/>
    <property type="project" value="InterPro"/>
</dbReference>
<protein>
    <submittedName>
        <fullName evidence="2">Uncharacterized protein</fullName>
    </submittedName>
</protein>
<reference evidence="2" key="2">
    <citation type="submission" date="2020-11" db="EMBL/GenBank/DDBJ databases">
        <authorList>
            <person name="McCartney M.A."/>
            <person name="Auch B."/>
            <person name="Kono T."/>
            <person name="Mallez S."/>
            <person name="Becker A."/>
            <person name="Gohl D.M."/>
            <person name="Silverstein K.A.T."/>
            <person name="Koren S."/>
            <person name="Bechman K.B."/>
            <person name="Herman A."/>
            <person name="Abrahante J.E."/>
            <person name="Garbe J."/>
        </authorList>
    </citation>
    <scope>NUCLEOTIDE SEQUENCE</scope>
    <source>
        <strain evidence="2">Duluth1</strain>
        <tissue evidence="2">Whole animal</tissue>
    </source>
</reference>
<gene>
    <name evidence="2" type="ORF">DPMN_050061</name>
</gene>
<dbReference type="InterPro" id="IPR015943">
    <property type="entry name" value="WD40/YVTN_repeat-like_dom_sf"/>
</dbReference>
<dbReference type="PANTHER" id="PTHR43979">
    <property type="entry name" value="PRE-MRNA-PROCESSING FACTOR 17"/>
    <property type="match status" value="1"/>
</dbReference>
<sequence>MLLISHQIWEVYNDRRCIRSYIGHKQAVRDITFNNSGTEFLSCAYDRYCKLWDTETGDIPYSTMYCMQPCIISMLLILWQMSIWSI</sequence>
<evidence type="ECO:0000313" key="3">
    <source>
        <dbReference type="Proteomes" id="UP000828390"/>
    </source>
</evidence>
<dbReference type="PROSITE" id="PS50082">
    <property type="entry name" value="WD_REPEATS_2"/>
    <property type="match status" value="1"/>
</dbReference>
<dbReference type="GO" id="GO:0000398">
    <property type="term" value="P:mRNA splicing, via spliceosome"/>
    <property type="evidence" value="ECO:0007669"/>
    <property type="project" value="InterPro"/>
</dbReference>
<dbReference type="Gene3D" id="2.130.10.10">
    <property type="entry name" value="YVTN repeat-like/Quinoprotein amine dehydrogenase"/>
    <property type="match status" value="1"/>
</dbReference>
<dbReference type="InterPro" id="IPR036322">
    <property type="entry name" value="WD40_repeat_dom_sf"/>
</dbReference>
<dbReference type="SMART" id="SM00320">
    <property type="entry name" value="WD40"/>
    <property type="match status" value="1"/>
</dbReference>
<dbReference type="PANTHER" id="PTHR43979:SF1">
    <property type="entry name" value="PRE-MRNA-PROCESSING FACTOR 17"/>
    <property type="match status" value="1"/>
</dbReference>
<organism evidence="2 3">
    <name type="scientific">Dreissena polymorpha</name>
    <name type="common">Zebra mussel</name>
    <name type="synonym">Mytilus polymorpha</name>
    <dbReference type="NCBI Taxonomy" id="45954"/>
    <lineage>
        <taxon>Eukaryota</taxon>
        <taxon>Metazoa</taxon>
        <taxon>Spiralia</taxon>
        <taxon>Lophotrochozoa</taxon>
        <taxon>Mollusca</taxon>
        <taxon>Bivalvia</taxon>
        <taxon>Autobranchia</taxon>
        <taxon>Heteroconchia</taxon>
        <taxon>Euheterodonta</taxon>
        <taxon>Imparidentia</taxon>
        <taxon>Neoheterodontei</taxon>
        <taxon>Myida</taxon>
        <taxon>Dreissenoidea</taxon>
        <taxon>Dreissenidae</taxon>
        <taxon>Dreissena</taxon>
    </lineage>
</organism>
<dbReference type="PROSITE" id="PS50294">
    <property type="entry name" value="WD_REPEATS_REGION"/>
    <property type="match status" value="1"/>
</dbReference>
<dbReference type="SUPFAM" id="SSF50978">
    <property type="entry name" value="WD40 repeat-like"/>
    <property type="match status" value="1"/>
</dbReference>
<evidence type="ECO:0000313" key="2">
    <source>
        <dbReference type="EMBL" id="KAH3724246.1"/>
    </source>
</evidence>
<dbReference type="EMBL" id="JAIWYP010000012">
    <property type="protein sequence ID" value="KAH3724246.1"/>
    <property type="molecule type" value="Genomic_DNA"/>
</dbReference>
<dbReference type="InterPro" id="IPR001680">
    <property type="entry name" value="WD40_rpt"/>
</dbReference>
<dbReference type="InterPro" id="IPR032847">
    <property type="entry name" value="PRPF17"/>
</dbReference>
<keyword evidence="1" id="KW-0853">WD repeat</keyword>
<reference evidence="2" key="1">
    <citation type="journal article" date="2019" name="bioRxiv">
        <title>The Genome of the Zebra Mussel, Dreissena polymorpha: A Resource for Invasive Species Research.</title>
        <authorList>
            <person name="McCartney M.A."/>
            <person name="Auch B."/>
            <person name="Kono T."/>
            <person name="Mallez S."/>
            <person name="Zhang Y."/>
            <person name="Obille A."/>
            <person name="Becker A."/>
            <person name="Abrahante J.E."/>
            <person name="Garbe J."/>
            <person name="Badalamenti J.P."/>
            <person name="Herman A."/>
            <person name="Mangelson H."/>
            <person name="Liachko I."/>
            <person name="Sullivan S."/>
            <person name="Sone E.D."/>
            <person name="Koren S."/>
            <person name="Silverstein K.A.T."/>
            <person name="Beckman K.B."/>
            <person name="Gohl D.M."/>
        </authorList>
    </citation>
    <scope>NUCLEOTIDE SEQUENCE</scope>
    <source>
        <strain evidence="2">Duluth1</strain>
        <tissue evidence="2">Whole animal</tissue>
    </source>
</reference>
<feature type="repeat" description="WD" evidence="1">
    <location>
        <begin position="21"/>
        <end position="62"/>
    </location>
</feature>
<dbReference type="GO" id="GO:0003729">
    <property type="term" value="F:mRNA binding"/>
    <property type="evidence" value="ECO:0007669"/>
    <property type="project" value="TreeGrafter"/>
</dbReference>